<dbReference type="InterPro" id="IPR050900">
    <property type="entry name" value="Transposase_IS3/IS150/IS904"/>
</dbReference>
<evidence type="ECO:0000313" key="1">
    <source>
        <dbReference type="EMBL" id="MBE1608949.1"/>
    </source>
</evidence>
<accession>A0A927MYK6</accession>
<dbReference type="SUPFAM" id="SSF53098">
    <property type="entry name" value="Ribonuclease H-like"/>
    <property type="match status" value="1"/>
</dbReference>
<evidence type="ECO:0000313" key="2">
    <source>
        <dbReference type="Proteomes" id="UP000638648"/>
    </source>
</evidence>
<sequence length="83" mass="9467">MLRRPLESAEYTSREFRSEIHKLTMRQSMGRVGSCYDNAAAESFFAILKAEIGTEVWLSKQAARADVFTFIDGARLKFPRPAH</sequence>
<protein>
    <submittedName>
        <fullName evidence="1">Transposase InsO family protein</fullName>
    </submittedName>
</protein>
<organism evidence="1 2">
    <name type="scientific">Actinopolymorpha pittospori</name>
    <dbReference type="NCBI Taxonomy" id="648752"/>
    <lineage>
        <taxon>Bacteria</taxon>
        <taxon>Bacillati</taxon>
        <taxon>Actinomycetota</taxon>
        <taxon>Actinomycetes</taxon>
        <taxon>Propionibacteriales</taxon>
        <taxon>Actinopolymorphaceae</taxon>
        <taxon>Actinopolymorpha</taxon>
    </lineage>
</organism>
<dbReference type="PANTHER" id="PTHR46889:SF4">
    <property type="entry name" value="TRANSPOSASE INSO FOR INSERTION SEQUENCE ELEMENT IS911B-RELATED"/>
    <property type="match status" value="1"/>
</dbReference>
<keyword evidence="2" id="KW-1185">Reference proteome</keyword>
<proteinExistence type="predicted"/>
<comment type="caution">
    <text evidence="1">The sequence shown here is derived from an EMBL/GenBank/DDBJ whole genome shotgun (WGS) entry which is preliminary data.</text>
</comment>
<dbReference type="RefSeq" id="WP_192752629.1">
    <property type="nucleotide sequence ID" value="NZ_JADBEM010000001.1"/>
</dbReference>
<dbReference type="Proteomes" id="UP000638648">
    <property type="component" value="Unassembled WGS sequence"/>
</dbReference>
<dbReference type="AlphaFoldDB" id="A0A927MYK6"/>
<reference evidence="1" key="1">
    <citation type="submission" date="2020-10" db="EMBL/GenBank/DDBJ databases">
        <title>Sequencing the genomes of 1000 actinobacteria strains.</title>
        <authorList>
            <person name="Klenk H.-P."/>
        </authorList>
    </citation>
    <scope>NUCLEOTIDE SEQUENCE</scope>
    <source>
        <strain evidence="1">DSM 45354</strain>
    </source>
</reference>
<dbReference type="PANTHER" id="PTHR46889">
    <property type="entry name" value="TRANSPOSASE INSF FOR INSERTION SEQUENCE IS3B-RELATED"/>
    <property type="match status" value="1"/>
</dbReference>
<name>A0A927MYK6_9ACTN</name>
<gene>
    <name evidence="1" type="ORF">HEB94_005797</name>
</gene>
<dbReference type="InterPro" id="IPR012337">
    <property type="entry name" value="RNaseH-like_sf"/>
</dbReference>
<dbReference type="EMBL" id="JADBEM010000001">
    <property type="protein sequence ID" value="MBE1608949.1"/>
    <property type="molecule type" value="Genomic_DNA"/>
</dbReference>